<gene>
    <name evidence="3" type="ORF">IAA45_05145</name>
</gene>
<reference evidence="3" key="2">
    <citation type="submission" date="2021-04" db="EMBL/GenBank/DDBJ databases">
        <authorList>
            <person name="Gilroy R."/>
        </authorList>
    </citation>
    <scope>NUCLEOTIDE SEQUENCE</scope>
    <source>
        <strain evidence="3">ChiSjej1B19-8411</strain>
    </source>
</reference>
<evidence type="ECO:0000259" key="2">
    <source>
        <dbReference type="PROSITE" id="PS50937"/>
    </source>
</evidence>
<dbReference type="EMBL" id="DXEX01000116">
    <property type="protein sequence ID" value="HIX59086.1"/>
    <property type="molecule type" value="Genomic_DNA"/>
</dbReference>
<dbReference type="Gene3D" id="1.10.1660.10">
    <property type="match status" value="1"/>
</dbReference>
<dbReference type="GO" id="GO:0003677">
    <property type="term" value="F:DNA binding"/>
    <property type="evidence" value="ECO:0007669"/>
    <property type="project" value="InterPro"/>
</dbReference>
<dbReference type="Proteomes" id="UP000886817">
    <property type="component" value="Unassembled WGS sequence"/>
</dbReference>
<dbReference type="GO" id="GO:0006355">
    <property type="term" value="P:regulation of DNA-templated transcription"/>
    <property type="evidence" value="ECO:0007669"/>
    <property type="project" value="InterPro"/>
</dbReference>
<organism evidence="3 4">
    <name type="scientific">Candidatus Blautia gallistercoris</name>
    <dbReference type="NCBI Taxonomy" id="2838490"/>
    <lineage>
        <taxon>Bacteria</taxon>
        <taxon>Bacillati</taxon>
        <taxon>Bacillota</taxon>
        <taxon>Clostridia</taxon>
        <taxon>Lachnospirales</taxon>
        <taxon>Lachnospiraceae</taxon>
        <taxon>Blautia</taxon>
    </lineage>
</organism>
<evidence type="ECO:0000313" key="3">
    <source>
        <dbReference type="EMBL" id="HIX59086.1"/>
    </source>
</evidence>
<dbReference type="Pfam" id="PF13411">
    <property type="entry name" value="MerR_1"/>
    <property type="match status" value="1"/>
</dbReference>
<dbReference type="InterPro" id="IPR009061">
    <property type="entry name" value="DNA-bd_dom_put_sf"/>
</dbReference>
<evidence type="ECO:0000256" key="1">
    <source>
        <dbReference type="SAM" id="MobiDB-lite"/>
    </source>
</evidence>
<proteinExistence type="predicted"/>
<comment type="caution">
    <text evidence="3">The sequence shown here is derived from an EMBL/GenBank/DDBJ whole genome shotgun (WGS) entry which is preliminary data.</text>
</comment>
<dbReference type="AlphaFoldDB" id="A0A9D1WH57"/>
<accession>A0A9D1WH57</accession>
<feature type="region of interest" description="Disordered" evidence="1">
    <location>
        <begin position="117"/>
        <end position="143"/>
    </location>
</feature>
<dbReference type="SUPFAM" id="SSF46955">
    <property type="entry name" value="Putative DNA-binding domain"/>
    <property type="match status" value="1"/>
</dbReference>
<reference evidence="3" key="1">
    <citation type="journal article" date="2021" name="PeerJ">
        <title>Extensive microbial diversity within the chicken gut microbiome revealed by metagenomics and culture.</title>
        <authorList>
            <person name="Gilroy R."/>
            <person name="Ravi A."/>
            <person name="Getino M."/>
            <person name="Pursley I."/>
            <person name="Horton D.L."/>
            <person name="Alikhan N.F."/>
            <person name="Baker D."/>
            <person name="Gharbi K."/>
            <person name="Hall N."/>
            <person name="Watson M."/>
            <person name="Adriaenssens E.M."/>
            <person name="Foster-Nyarko E."/>
            <person name="Jarju S."/>
            <person name="Secka A."/>
            <person name="Antonio M."/>
            <person name="Oren A."/>
            <person name="Chaudhuri R.R."/>
            <person name="La Ragione R."/>
            <person name="Hildebrand F."/>
            <person name="Pallen M.J."/>
        </authorList>
    </citation>
    <scope>NUCLEOTIDE SEQUENCE</scope>
    <source>
        <strain evidence="3">ChiSjej1B19-8411</strain>
    </source>
</reference>
<protein>
    <submittedName>
        <fullName evidence="3">MerR family transcriptional regulator</fullName>
    </submittedName>
</protein>
<evidence type="ECO:0000313" key="4">
    <source>
        <dbReference type="Proteomes" id="UP000886817"/>
    </source>
</evidence>
<feature type="domain" description="HTH merR-type" evidence="2">
    <location>
        <begin position="1"/>
        <end position="68"/>
    </location>
</feature>
<name>A0A9D1WH57_9FIRM</name>
<sequence length="143" mass="17515">MTIKEASERYQIPMEILKEYESWELCGAVKKVMGAWQYDDQDLERLSLIMTLHDIGFQKEEVEEYMRLLLEKDNSQQQRMQMLNKRRGVTLDEIHFREKQLERLDYLRFKIQKAEMNSDGRNEESRGREEKQQKESRTEHRRR</sequence>
<dbReference type="InterPro" id="IPR000551">
    <property type="entry name" value="MerR-type_HTH_dom"/>
</dbReference>
<dbReference type="PROSITE" id="PS50937">
    <property type="entry name" value="HTH_MERR_2"/>
    <property type="match status" value="1"/>
</dbReference>